<protein>
    <submittedName>
        <fullName evidence="2">Uncharacterized protein</fullName>
    </submittedName>
</protein>
<feature type="region of interest" description="Disordered" evidence="1">
    <location>
        <begin position="138"/>
        <end position="166"/>
    </location>
</feature>
<dbReference type="Proteomes" id="UP001465976">
    <property type="component" value="Unassembled WGS sequence"/>
</dbReference>
<evidence type="ECO:0000313" key="2">
    <source>
        <dbReference type="EMBL" id="KAL0580557.1"/>
    </source>
</evidence>
<feature type="region of interest" description="Disordered" evidence="1">
    <location>
        <begin position="74"/>
        <end position="102"/>
    </location>
</feature>
<reference evidence="2 3" key="1">
    <citation type="submission" date="2024-02" db="EMBL/GenBank/DDBJ databases">
        <title>A draft genome for the cacao thread blight pathogen Marasmius crinis-equi.</title>
        <authorList>
            <person name="Cohen S.P."/>
            <person name="Baruah I.K."/>
            <person name="Amoako-Attah I."/>
            <person name="Bukari Y."/>
            <person name="Meinhardt L.W."/>
            <person name="Bailey B.A."/>
        </authorList>
    </citation>
    <scope>NUCLEOTIDE SEQUENCE [LARGE SCALE GENOMIC DNA]</scope>
    <source>
        <strain evidence="2 3">GH-76</strain>
    </source>
</reference>
<feature type="compositionally biased region" description="Polar residues" evidence="1">
    <location>
        <begin position="35"/>
        <end position="60"/>
    </location>
</feature>
<evidence type="ECO:0000313" key="3">
    <source>
        <dbReference type="Proteomes" id="UP001465976"/>
    </source>
</evidence>
<evidence type="ECO:0000256" key="1">
    <source>
        <dbReference type="SAM" id="MobiDB-lite"/>
    </source>
</evidence>
<feature type="compositionally biased region" description="Polar residues" evidence="1">
    <location>
        <begin position="79"/>
        <end position="101"/>
    </location>
</feature>
<dbReference type="EMBL" id="JBAHYK010000028">
    <property type="protein sequence ID" value="KAL0580557.1"/>
    <property type="molecule type" value="Genomic_DNA"/>
</dbReference>
<feature type="compositionally biased region" description="Polar residues" evidence="1">
    <location>
        <begin position="372"/>
        <end position="384"/>
    </location>
</feature>
<sequence>MALIPPTPEPNRTRFTAHTTSNATPASHHVPEAETSPSLPNPHANTSIHHQSPETQSLLTNPFDDIPEEEESFLANPHDTGTTQFPTPPYVQTTPATSQSPRLLPQHLPRLVIPAPRVSTISQPRQVAPKPVPHYHPTATSVQSHKPDSVGVVPGHESAVSSPDSYSAYSQTSAATQLHHALLELGDESIPPVPPLPPNITPAPLHLPSSESTPPIPPLPPNITPAPIFLPGYEADTSDFRLHPNVPPTAISLPLHIPLPDLPPSHPEPEPETDLQRAPTSVISNLLKSRGANRARMPTIGLGGGDQNLSEAVEHIERMGSIISYRGGGTQKRKDYLGEKKLKGMRPVEEYDSEGFEDEDDYEADEVGLLDESSNAQGAESTHLNPRVLSYYESESQVSLETVKPLRISRSK</sequence>
<accession>A0ABR3FYV9</accession>
<name>A0ABR3FYV9_9AGAR</name>
<feature type="compositionally biased region" description="Acidic residues" evidence="1">
    <location>
        <begin position="350"/>
        <end position="369"/>
    </location>
</feature>
<proteinExistence type="predicted"/>
<keyword evidence="3" id="KW-1185">Reference proteome</keyword>
<feature type="region of interest" description="Disordered" evidence="1">
    <location>
        <begin position="1"/>
        <end position="62"/>
    </location>
</feature>
<organism evidence="2 3">
    <name type="scientific">Marasmius crinis-equi</name>
    <dbReference type="NCBI Taxonomy" id="585013"/>
    <lineage>
        <taxon>Eukaryota</taxon>
        <taxon>Fungi</taxon>
        <taxon>Dikarya</taxon>
        <taxon>Basidiomycota</taxon>
        <taxon>Agaricomycotina</taxon>
        <taxon>Agaricomycetes</taxon>
        <taxon>Agaricomycetidae</taxon>
        <taxon>Agaricales</taxon>
        <taxon>Marasmiineae</taxon>
        <taxon>Marasmiaceae</taxon>
        <taxon>Marasmius</taxon>
    </lineage>
</organism>
<feature type="region of interest" description="Disordered" evidence="1">
    <location>
        <begin position="346"/>
        <end position="384"/>
    </location>
</feature>
<comment type="caution">
    <text evidence="2">The sequence shown here is derived from an EMBL/GenBank/DDBJ whole genome shotgun (WGS) entry which is preliminary data.</text>
</comment>
<gene>
    <name evidence="2" type="ORF">V5O48_001467</name>
</gene>
<feature type="compositionally biased region" description="Polar residues" evidence="1">
    <location>
        <begin position="13"/>
        <end position="25"/>
    </location>
</feature>